<gene>
    <name evidence="1" type="ORF">WKW80_32380</name>
</gene>
<dbReference type="EMBL" id="JBBKZV010000038">
    <property type="protein sequence ID" value="MEJ8826660.1"/>
    <property type="molecule type" value="Genomic_DNA"/>
</dbReference>
<protein>
    <submittedName>
        <fullName evidence="1">Uncharacterized protein</fullName>
    </submittedName>
</protein>
<accession>A0ABU8W9D9</accession>
<keyword evidence="2" id="KW-1185">Reference proteome</keyword>
<comment type="caution">
    <text evidence="1">The sequence shown here is derived from an EMBL/GenBank/DDBJ whole genome shotgun (WGS) entry which is preliminary data.</text>
</comment>
<sequence length="71" mass="7791">MDMLESGKFDTAVLFKKCATAISSAVDVGRRGARHLVEELAGDGCDVLEVLVVHRRNPLLANCRENKLGFF</sequence>
<reference evidence="1 2" key="1">
    <citation type="submission" date="2024-03" db="EMBL/GenBank/DDBJ databases">
        <title>Novel species of the genus Variovorax.</title>
        <authorList>
            <person name="Liu Q."/>
            <person name="Xin Y.-H."/>
        </authorList>
    </citation>
    <scope>NUCLEOTIDE SEQUENCE [LARGE SCALE GENOMIC DNA]</scope>
    <source>
        <strain evidence="1 2">KACC 18501</strain>
    </source>
</reference>
<evidence type="ECO:0000313" key="2">
    <source>
        <dbReference type="Proteomes" id="UP001363010"/>
    </source>
</evidence>
<organism evidence="1 2">
    <name type="scientific">Variovorax humicola</name>
    <dbReference type="NCBI Taxonomy" id="1769758"/>
    <lineage>
        <taxon>Bacteria</taxon>
        <taxon>Pseudomonadati</taxon>
        <taxon>Pseudomonadota</taxon>
        <taxon>Betaproteobacteria</taxon>
        <taxon>Burkholderiales</taxon>
        <taxon>Comamonadaceae</taxon>
        <taxon>Variovorax</taxon>
    </lineage>
</organism>
<proteinExistence type="predicted"/>
<evidence type="ECO:0000313" key="1">
    <source>
        <dbReference type="EMBL" id="MEJ8826660.1"/>
    </source>
</evidence>
<dbReference type="Proteomes" id="UP001363010">
    <property type="component" value="Unassembled WGS sequence"/>
</dbReference>
<dbReference type="RefSeq" id="WP_340367706.1">
    <property type="nucleotide sequence ID" value="NZ_JBBKZV010000038.1"/>
</dbReference>
<name>A0ABU8W9D9_9BURK</name>